<evidence type="ECO:0000313" key="1">
    <source>
        <dbReference type="EMBL" id="CAI9939056.1"/>
    </source>
</evidence>
<reference evidence="2 3" key="2">
    <citation type="submission" date="2024-07" db="EMBL/GenBank/DDBJ databases">
        <authorList>
            <person name="Akdeniz Z."/>
        </authorList>
    </citation>
    <scope>NUCLEOTIDE SEQUENCE [LARGE SCALE GENOMIC DNA]</scope>
</reference>
<evidence type="ECO:0000313" key="2">
    <source>
        <dbReference type="EMBL" id="CAL6022055.1"/>
    </source>
</evidence>
<name>A0AA86U4B8_9EUKA</name>
<proteinExistence type="predicted"/>
<evidence type="ECO:0000313" key="3">
    <source>
        <dbReference type="Proteomes" id="UP001642409"/>
    </source>
</evidence>
<dbReference type="EMBL" id="CATOUU010000660">
    <property type="protein sequence ID" value="CAI9939056.1"/>
    <property type="molecule type" value="Genomic_DNA"/>
</dbReference>
<reference evidence="1" key="1">
    <citation type="submission" date="2023-06" db="EMBL/GenBank/DDBJ databases">
        <authorList>
            <person name="Kurt Z."/>
        </authorList>
    </citation>
    <scope>NUCLEOTIDE SEQUENCE</scope>
</reference>
<dbReference type="AlphaFoldDB" id="A0AA86U4B8"/>
<dbReference type="Proteomes" id="UP001642409">
    <property type="component" value="Unassembled WGS sequence"/>
</dbReference>
<sequence length="193" mass="22433">MEQVQAIVHLMCQLVSIQETQCKYDRILLYLSKFSIWDPVIGASESSIISISNAFNNLVLELNTMCELFKPRQDSVKQVILSIRSHLMEDRVFCQQLSNYTDVDQLTLKTSPENSVLNVVLDQTEELLSEMNNYLVLVPKRLEPILMEQVLYMKRICVLQLEFVTETAENGLDDEFKEHNMLTDEMELFCERS</sequence>
<keyword evidence="3" id="KW-1185">Reference proteome</keyword>
<dbReference type="EMBL" id="CAXDID020000090">
    <property type="protein sequence ID" value="CAL6022055.1"/>
    <property type="molecule type" value="Genomic_DNA"/>
</dbReference>
<organism evidence="1">
    <name type="scientific">Hexamita inflata</name>
    <dbReference type="NCBI Taxonomy" id="28002"/>
    <lineage>
        <taxon>Eukaryota</taxon>
        <taxon>Metamonada</taxon>
        <taxon>Diplomonadida</taxon>
        <taxon>Hexamitidae</taxon>
        <taxon>Hexamitinae</taxon>
        <taxon>Hexamita</taxon>
    </lineage>
</organism>
<protein>
    <submittedName>
        <fullName evidence="2">Hypothetical_protein</fullName>
    </submittedName>
</protein>
<comment type="caution">
    <text evidence="1">The sequence shown here is derived from an EMBL/GenBank/DDBJ whole genome shotgun (WGS) entry which is preliminary data.</text>
</comment>
<gene>
    <name evidence="1" type="ORF">HINF_LOCUS26701</name>
    <name evidence="2" type="ORF">HINF_LOCUS28464</name>
</gene>
<accession>A0AA86U4B8</accession>